<dbReference type="InterPro" id="IPR001173">
    <property type="entry name" value="Glyco_trans_2-like"/>
</dbReference>
<dbReference type="EMBL" id="CP045725">
    <property type="protein sequence ID" value="QGF25262.1"/>
    <property type="molecule type" value="Genomic_DNA"/>
</dbReference>
<dbReference type="InterPro" id="IPR050834">
    <property type="entry name" value="Glycosyltransf_2"/>
</dbReference>
<evidence type="ECO:0000313" key="2">
    <source>
        <dbReference type="EMBL" id="QGF25262.1"/>
    </source>
</evidence>
<dbReference type="Proteomes" id="UP000386847">
    <property type="component" value="Chromosome"/>
</dbReference>
<gene>
    <name evidence="2" type="ORF">Rai3103_14155</name>
</gene>
<organism evidence="2 3">
    <name type="scientific">Raineyella fluvialis</name>
    <dbReference type="NCBI Taxonomy" id="2662261"/>
    <lineage>
        <taxon>Bacteria</taxon>
        <taxon>Bacillati</taxon>
        <taxon>Actinomycetota</taxon>
        <taxon>Actinomycetes</taxon>
        <taxon>Propionibacteriales</taxon>
        <taxon>Propionibacteriaceae</taxon>
        <taxon>Raineyella</taxon>
    </lineage>
</organism>
<dbReference type="InterPro" id="IPR029044">
    <property type="entry name" value="Nucleotide-diphossugar_trans"/>
</dbReference>
<proteinExistence type="predicted"/>
<feature type="domain" description="Glycosyltransferase 2-like" evidence="1">
    <location>
        <begin position="3"/>
        <end position="123"/>
    </location>
</feature>
<dbReference type="GO" id="GO:0016740">
    <property type="term" value="F:transferase activity"/>
    <property type="evidence" value="ECO:0007669"/>
    <property type="project" value="UniProtKB-KW"/>
</dbReference>
<evidence type="ECO:0000259" key="1">
    <source>
        <dbReference type="Pfam" id="PF00535"/>
    </source>
</evidence>
<dbReference type="PANTHER" id="PTHR43685:SF2">
    <property type="entry name" value="GLYCOSYLTRANSFERASE 2-LIKE DOMAIN-CONTAINING PROTEIN"/>
    <property type="match status" value="1"/>
</dbReference>
<name>A0A5Q2FE68_9ACTN</name>
<protein>
    <submittedName>
        <fullName evidence="2">Glycosyltransferase</fullName>
    </submittedName>
</protein>
<dbReference type="PANTHER" id="PTHR43685">
    <property type="entry name" value="GLYCOSYLTRANSFERASE"/>
    <property type="match status" value="1"/>
</dbReference>
<reference evidence="2 3" key="1">
    <citation type="submission" date="2019-10" db="EMBL/GenBank/DDBJ databases">
        <title>Genomic analysis of Raineyella sp. CBA3103.</title>
        <authorList>
            <person name="Roh S.W."/>
        </authorList>
    </citation>
    <scope>NUCLEOTIDE SEQUENCE [LARGE SCALE GENOMIC DNA]</scope>
    <source>
        <strain evidence="2 3">CBA3103</strain>
    </source>
</reference>
<dbReference type="Pfam" id="PF00535">
    <property type="entry name" value="Glycos_transf_2"/>
    <property type="match status" value="1"/>
</dbReference>
<evidence type="ECO:0000313" key="3">
    <source>
        <dbReference type="Proteomes" id="UP000386847"/>
    </source>
</evidence>
<keyword evidence="3" id="KW-1185">Reference proteome</keyword>
<dbReference type="Gene3D" id="3.90.550.10">
    <property type="entry name" value="Spore Coat Polysaccharide Biosynthesis Protein SpsA, Chain A"/>
    <property type="match status" value="1"/>
</dbReference>
<sequence>MDVLIPTKDRAAALAVTLAGLAAQDDPPFRVVISDQSDTPAEDAPPVATMLRVLRAQGREVDVCRHLPPRGMAEQRQYLLEQARTARVLFLDDDVWLEPGLLARLDEALTRIGGGFVGSAVQGLSHLGDRRPSELVGFEPWGGAVAPETITRDTDAFARHSLHNAANLVHVAADTDLPDDGWLTYRVAWVGGCVLYRRDALEAVGGFDFWRRLPPVHVGEDVLAQWRVMRRFGGAGLLPSGAVHLEEPTTLPRRRVEAAEAIGWPSGPEDCDGR</sequence>
<dbReference type="SUPFAM" id="SSF53448">
    <property type="entry name" value="Nucleotide-diphospho-sugar transferases"/>
    <property type="match status" value="1"/>
</dbReference>
<dbReference type="AlphaFoldDB" id="A0A5Q2FE68"/>
<keyword evidence="2" id="KW-0808">Transferase</keyword>
<dbReference type="KEGG" id="rain:Rai3103_14155"/>
<dbReference type="GO" id="GO:0044010">
    <property type="term" value="P:single-species biofilm formation"/>
    <property type="evidence" value="ECO:0007669"/>
    <property type="project" value="TreeGrafter"/>
</dbReference>
<dbReference type="CDD" id="cd00761">
    <property type="entry name" value="Glyco_tranf_GTA_type"/>
    <property type="match status" value="1"/>
</dbReference>
<accession>A0A5Q2FE68</accession>